<dbReference type="PANTHER" id="PTHR34475">
    <property type="match status" value="1"/>
</dbReference>
<name>A0A847D076_9BACT</name>
<comment type="caution">
    <text evidence="2">The sequence shown here is derived from an EMBL/GenBank/DDBJ whole genome shotgun (WGS) entry which is preliminary data.</text>
</comment>
<organism evidence="2 3">
    <name type="scientific">Candidatus Dojkabacteria bacterium</name>
    <dbReference type="NCBI Taxonomy" id="2099670"/>
    <lineage>
        <taxon>Bacteria</taxon>
        <taxon>Candidatus Dojkabacteria</taxon>
    </lineage>
</organism>
<dbReference type="Gene3D" id="2.60.40.10">
    <property type="entry name" value="Immunoglobulins"/>
    <property type="match status" value="1"/>
</dbReference>
<dbReference type="InterPro" id="IPR013783">
    <property type="entry name" value="Ig-like_fold"/>
</dbReference>
<keyword evidence="1" id="KW-0472">Membrane</keyword>
<dbReference type="Gene3D" id="1.10.260.40">
    <property type="entry name" value="lambda repressor-like DNA-binding domains"/>
    <property type="match status" value="1"/>
</dbReference>
<dbReference type="GO" id="GO:0003677">
    <property type="term" value="F:DNA binding"/>
    <property type="evidence" value="ECO:0007669"/>
    <property type="project" value="InterPro"/>
</dbReference>
<accession>A0A847D076</accession>
<keyword evidence="1" id="KW-0812">Transmembrane</keyword>
<evidence type="ECO:0000313" key="2">
    <source>
        <dbReference type="EMBL" id="NLD25176.1"/>
    </source>
</evidence>
<keyword evidence="1" id="KW-1133">Transmembrane helix</keyword>
<dbReference type="AlphaFoldDB" id="A0A847D076"/>
<sequence>MVTVGEVLKNKREKLKISIETASLDTKIQKRFLKFIENNEFFPFESEVFLTGFIKIYAKYLNLDVEKVLALYRRTNPIVEEKKVISPFNNLSSKKTSITITPKAIVISTLVLFSLAILLYFGIQVYKFQKPPVLSISTPQNNSTVKSSEIKVIGNTEKNVSIQINNISIEVDEDGSFEKEISLIEGKNLITIKAKKNNNSIMETVQTIQITFVRENEVSVEEVVNNKIKIEIFDAPAWIKLDIDNINKLSQVVQPSIQEFEIKSNIKIVSGRINNTKVFFNGQLLTWPKSNEKGVAEINCTVEDGNIVCQ</sequence>
<dbReference type="Proteomes" id="UP000545876">
    <property type="component" value="Unassembled WGS sequence"/>
</dbReference>
<dbReference type="Pfam" id="PF13413">
    <property type="entry name" value="HTH_25"/>
    <property type="match status" value="1"/>
</dbReference>
<dbReference type="EMBL" id="JAAZBX010000002">
    <property type="protein sequence ID" value="NLD25176.1"/>
    <property type="molecule type" value="Genomic_DNA"/>
</dbReference>
<reference evidence="2 3" key="1">
    <citation type="journal article" date="2020" name="Biotechnol. Biofuels">
        <title>New insights from the biogas microbiome by comprehensive genome-resolved metagenomics of nearly 1600 species originating from multiple anaerobic digesters.</title>
        <authorList>
            <person name="Campanaro S."/>
            <person name="Treu L."/>
            <person name="Rodriguez-R L.M."/>
            <person name="Kovalovszki A."/>
            <person name="Ziels R.M."/>
            <person name="Maus I."/>
            <person name="Zhu X."/>
            <person name="Kougias P.G."/>
            <person name="Basile A."/>
            <person name="Luo G."/>
            <person name="Schluter A."/>
            <person name="Konstantinidis K.T."/>
            <person name="Angelidaki I."/>
        </authorList>
    </citation>
    <scope>NUCLEOTIDE SEQUENCE [LARGE SCALE GENOMIC DNA]</scope>
    <source>
        <strain evidence="2">AS06rmzACSIP_65</strain>
    </source>
</reference>
<proteinExistence type="predicted"/>
<dbReference type="Pfam" id="PF09136">
    <property type="entry name" value="Glucodextran_B"/>
    <property type="match status" value="1"/>
</dbReference>
<gene>
    <name evidence="2" type="ORF">GX656_00840</name>
</gene>
<dbReference type="InterPro" id="IPR010982">
    <property type="entry name" value="Lambda_DNA-bd_dom_sf"/>
</dbReference>
<protein>
    <recommendedName>
        <fullName evidence="4">Helix-turn-helix domain-containing protein</fullName>
    </recommendedName>
</protein>
<evidence type="ECO:0000256" key="1">
    <source>
        <dbReference type="SAM" id="Phobius"/>
    </source>
</evidence>
<dbReference type="PANTHER" id="PTHR34475:SF1">
    <property type="entry name" value="CYTOSKELETON PROTEIN RODZ"/>
    <property type="match status" value="1"/>
</dbReference>
<evidence type="ECO:0000313" key="3">
    <source>
        <dbReference type="Proteomes" id="UP000545876"/>
    </source>
</evidence>
<evidence type="ECO:0008006" key="4">
    <source>
        <dbReference type="Google" id="ProtNLM"/>
    </source>
</evidence>
<feature type="transmembrane region" description="Helical" evidence="1">
    <location>
        <begin position="104"/>
        <end position="123"/>
    </location>
</feature>
<dbReference type="InterPro" id="IPR050400">
    <property type="entry name" value="Bact_Cytoskel_RodZ"/>
</dbReference>